<gene>
    <name evidence="2" type="ORF">HLB16_13205</name>
</gene>
<comment type="caution">
    <text evidence="2">The sequence shown here is derived from an EMBL/GenBank/DDBJ whole genome shotgun (WGS) entry which is preliminary data.</text>
</comment>
<feature type="compositionally biased region" description="Polar residues" evidence="1">
    <location>
        <begin position="15"/>
        <end position="29"/>
    </location>
</feature>
<dbReference type="Pfam" id="PF00805">
    <property type="entry name" value="Pentapeptide"/>
    <property type="match status" value="1"/>
</dbReference>
<dbReference type="SUPFAM" id="SSF141571">
    <property type="entry name" value="Pentapeptide repeat-like"/>
    <property type="match status" value="1"/>
</dbReference>
<proteinExistence type="predicted"/>
<evidence type="ECO:0000256" key="1">
    <source>
        <dbReference type="SAM" id="MobiDB-lite"/>
    </source>
</evidence>
<dbReference type="EMBL" id="JABEMD010000020">
    <property type="protein sequence ID" value="NNH11833.1"/>
    <property type="molecule type" value="Genomic_DNA"/>
</dbReference>
<feature type="region of interest" description="Disordered" evidence="1">
    <location>
        <begin position="1"/>
        <end position="29"/>
    </location>
</feature>
<name>A0A849BDC5_9BURK</name>
<accession>A0A849BDC5</accession>
<dbReference type="InterPro" id="IPR001646">
    <property type="entry name" value="5peptide_repeat"/>
</dbReference>
<evidence type="ECO:0000313" key="2">
    <source>
        <dbReference type="EMBL" id="NNH11833.1"/>
    </source>
</evidence>
<evidence type="ECO:0000313" key="3">
    <source>
        <dbReference type="Proteomes" id="UP000542973"/>
    </source>
</evidence>
<dbReference type="RefSeq" id="WP_151023212.1">
    <property type="nucleotide sequence ID" value="NZ_BAAAEB010000027.1"/>
</dbReference>
<dbReference type="Proteomes" id="UP000542973">
    <property type="component" value="Unassembled WGS sequence"/>
</dbReference>
<reference evidence="2 3" key="1">
    <citation type="submission" date="2020-05" db="EMBL/GenBank/DDBJ databases">
        <title>MicrobeNet Type strains.</title>
        <authorList>
            <person name="Nicholson A.C."/>
        </authorList>
    </citation>
    <scope>NUCLEOTIDE SEQUENCE [LARGE SCALE GENOMIC DNA]</scope>
    <source>
        <strain evidence="2 3">ATCC 700815</strain>
    </source>
</reference>
<protein>
    <submittedName>
        <fullName evidence="2">Pentapeptide repeat-containing protein</fullName>
    </submittedName>
</protein>
<organism evidence="2 3">
    <name type="scientific">Cupriavidus gilardii</name>
    <dbReference type="NCBI Taxonomy" id="82541"/>
    <lineage>
        <taxon>Bacteria</taxon>
        <taxon>Pseudomonadati</taxon>
        <taxon>Pseudomonadota</taxon>
        <taxon>Betaproteobacteria</taxon>
        <taxon>Burkholderiales</taxon>
        <taxon>Burkholderiaceae</taxon>
        <taxon>Cupriavidus</taxon>
    </lineage>
</organism>
<dbReference type="Gene3D" id="2.160.20.80">
    <property type="entry name" value="E3 ubiquitin-protein ligase SopA"/>
    <property type="match status" value="1"/>
</dbReference>
<sequence length="258" mass="27384">MTIPSIHRGIAAPSAPQQSGATPPASTKPLNAGIQLAVHDVRQPEPSGHDAAPRQRSWQRFLELARRLVGLRGGDAALPASPTAAQRSALLRGLSLDPREQAPLTALAFDFSHADLAGADPPIAGVSHLRFHGADLRQATLREISLAWTDFSGAQLEGAHITIAAETLARLARPSVLALTLQSIATIDPCHAQLRRALMEQVLGALRQAAALARRDRAMLPAELRALVSVHPLFAGMTGVEAVLERCAPARADRHPAR</sequence>
<dbReference type="AlphaFoldDB" id="A0A849BDC5"/>